<evidence type="ECO:0000313" key="2">
    <source>
        <dbReference type="EMBL" id="OII75897.1"/>
    </source>
</evidence>
<keyword evidence="1" id="KW-0378">Hydrolase</keyword>
<gene>
    <name evidence="2" type="ORF">cand_002280</name>
</gene>
<dbReference type="GeneID" id="92364413"/>
<comment type="caution">
    <text evidence="2">The sequence shown here is derived from an EMBL/GenBank/DDBJ whole genome shotgun (WGS) entry which is preliminary data.</text>
</comment>
<name>A0A1J4MNS9_9CRYT</name>
<dbReference type="InterPro" id="IPR003697">
    <property type="entry name" value="Maf-like"/>
</dbReference>
<reference evidence="2 3" key="1">
    <citation type="submission" date="2016-10" db="EMBL/GenBank/DDBJ databases">
        <title>Reductive evolution of mitochondrial metabolism and differential evolution of invasion-related proteins in Cryptosporidium.</title>
        <authorList>
            <person name="Liu S."/>
            <person name="Roellig D.M."/>
            <person name="Guo Y."/>
            <person name="Li N."/>
            <person name="Frace M.A."/>
            <person name="Tang K."/>
            <person name="Zhang L."/>
            <person name="Feng Y."/>
            <person name="Xiao L."/>
        </authorList>
    </citation>
    <scope>NUCLEOTIDE SEQUENCE [LARGE SCALE GENOMIC DNA]</scope>
    <source>
        <strain evidence="2">30847</strain>
    </source>
</reference>
<dbReference type="EMBL" id="LRBS01000072">
    <property type="protein sequence ID" value="OII75897.1"/>
    <property type="molecule type" value="Genomic_DNA"/>
</dbReference>
<evidence type="ECO:0000313" key="3">
    <source>
        <dbReference type="Proteomes" id="UP000186804"/>
    </source>
</evidence>
<proteinExistence type="inferred from homology"/>
<dbReference type="AlphaFoldDB" id="A0A1J4MNS9"/>
<dbReference type="PANTHER" id="PTHR43213:SF4">
    <property type="entry name" value="7-METHYL-GTP PYROPHOSPHATASE"/>
    <property type="match status" value="1"/>
</dbReference>
<dbReference type="SUPFAM" id="SSF52972">
    <property type="entry name" value="ITPase-like"/>
    <property type="match status" value="1"/>
</dbReference>
<dbReference type="HAMAP" id="MF_00528">
    <property type="entry name" value="Maf"/>
    <property type="match status" value="1"/>
</dbReference>
<sequence>MNTNNLDTYPYRIILGSTSESRKVILKKAGINISDYISADIDERSINGDSPQDLVLKLSHAKLKAVLKKSDNILNSNDKGSMSKVLVICADSIAYKDGEIRNKPVDNEEKRRFLKSYSNSYVDVISGIAIYNNISNSTIDIVVTSRVYFKIIPQYVIEDAVLYSKIIGNSCGGFAIDCPILEDYVDHIEGDYDNIMGISSTETKRLIELSIKQAK</sequence>
<dbReference type="OrthoDB" id="10267058at2759"/>
<dbReference type="RefSeq" id="XP_067067743.1">
    <property type="nucleotide sequence ID" value="XM_067210476.1"/>
</dbReference>
<protein>
    <submittedName>
        <fullName evidence="2">MAF-like protein</fullName>
    </submittedName>
</protein>
<keyword evidence="3" id="KW-1185">Reference proteome</keyword>
<dbReference type="Gene3D" id="3.90.950.10">
    <property type="match status" value="1"/>
</dbReference>
<dbReference type="Pfam" id="PF02545">
    <property type="entry name" value="Maf"/>
    <property type="match status" value="1"/>
</dbReference>
<dbReference type="InterPro" id="IPR029001">
    <property type="entry name" value="ITPase-like_fam"/>
</dbReference>
<dbReference type="PANTHER" id="PTHR43213">
    <property type="entry name" value="BIFUNCTIONAL DTTP/UTP PYROPHOSPHATASE/METHYLTRANSFERASE PROTEIN-RELATED"/>
    <property type="match status" value="1"/>
</dbReference>
<dbReference type="GO" id="GO:0047429">
    <property type="term" value="F:nucleoside triphosphate diphosphatase activity"/>
    <property type="evidence" value="ECO:0007669"/>
    <property type="project" value="InterPro"/>
</dbReference>
<accession>A0A1J4MNS9</accession>
<dbReference type="PIRSF" id="PIRSF006305">
    <property type="entry name" value="Maf"/>
    <property type="match status" value="1"/>
</dbReference>
<evidence type="ECO:0000256" key="1">
    <source>
        <dbReference type="ARBA" id="ARBA00022801"/>
    </source>
</evidence>
<organism evidence="2 3">
    <name type="scientific">Cryptosporidium andersoni</name>
    <dbReference type="NCBI Taxonomy" id="117008"/>
    <lineage>
        <taxon>Eukaryota</taxon>
        <taxon>Sar</taxon>
        <taxon>Alveolata</taxon>
        <taxon>Apicomplexa</taxon>
        <taxon>Conoidasida</taxon>
        <taxon>Coccidia</taxon>
        <taxon>Eucoccidiorida</taxon>
        <taxon>Eimeriorina</taxon>
        <taxon>Cryptosporidiidae</taxon>
        <taxon>Cryptosporidium</taxon>
    </lineage>
</organism>
<dbReference type="VEuPathDB" id="CryptoDB:cand_002280"/>
<dbReference type="Proteomes" id="UP000186804">
    <property type="component" value="Unassembled WGS sequence"/>
</dbReference>